<dbReference type="Proteomes" id="UP000516105">
    <property type="component" value="Chromosome"/>
</dbReference>
<dbReference type="EMBL" id="CP060782">
    <property type="protein sequence ID" value="QNP45190.1"/>
    <property type="molecule type" value="Genomic_DNA"/>
</dbReference>
<organism evidence="1 2">
    <name type="scientific">Sphingomonas sediminicola</name>
    <dbReference type="NCBI Taxonomy" id="386874"/>
    <lineage>
        <taxon>Bacteria</taxon>
        <taxon>Pseudomonadati</taxon>
        <taxon>Pseudomonadota</taxon>
        <taxon>Alphaproteobacteria</taxon>
        <taxon>Sphingomonadales</taxon>
        <taxon>Sphingomonadaceae</taxon>
        <taxon>Sphingomonas</taxon>
    </lineage>
</organism>
<reference evidence="1 2" key="1">
    <citation type="submission" date="2020-08" db="EMBL/GenBank/DDBJ databases">
        <title>Genome sequence of Sphingomonas sediminicola KACC 15039T.</title>
        <authorList>
            <person name="Hyun D.-W."/>
            <person name="Bae J.-W."/>
        </authorList>
    </citation>
    <scope>NUCLEOTIDE SEQUENCE [LARGE SCALE GENOMIC DNA]</scope>
    <source>
        <strain evidence="1 2">KACC 15039</strain>
    </source>
</reference>
<keyword evidence="2" id="KW-1185">Reference proteome</keyword>
<evidence type="ECO:0000313" key="1">
    <source>
        <dbReference type="EMBL" id="QNP45190.1"/>
    </source>
</evidence>
<sequence length="118" mass="12352">MDALMPLFGEVGQDIAQSWQAGTRDMAVEATSATMRVIATALFSGDPRLTTPEAMDHITAAMEGVGEARIQALLGMPLIPVTRKGGGAGQGSSSCVRRWARSCASGSVATRRTISSRQ</sequence>
<protein>
    <submittedName>
        <fullName evidence="1">Uncharacterized protein</fullName>
    </submittedName>
</protein>
<gene>
    <name evidence="1" type="ORF">H9L14_11085</name>
</gene>
<accession>A0ABX6T5Y0</accession>
<name>A0ABX6T5Y0_9SPHN</name>
<proteinExistence type="predicted"/>
<evidence type="ECO:0000313" key="2">
    <source>
        <dbReference type="Proteomes" id="UP000516105"/>
    </source>
</evidence>